<keyword evidence="2" id="KW-1185">Reference proteome</keyword>
<accession>A0ABP1S825</accession>
<evidence type="ECO:0000313" key="1">
    <source>
        <dbReference type="EMBL" id="CAL8145856.1"/>
    </source>
</evidence>
<protein>
    <submittedName>
        <fullName evidence="1">Uncharacterized protein</fullName>
    </submittedName>
</protein>
<gene>
    <name evidence="1" type="ORF">ODALV1_LOCUS30622</name>
</gene>
<name>A0ABP1S825_9HEXA</name>
<dbReference type="EMBL" id="CAXLJM020000164">
    <property type="protein sequence ID" value="CAL8145856.1"/>
    <property type="molecule type" value="Genomic_DNA"/>
</dbReference>
<dbReference type="Proteomes" id="UP001642540">
    <property type="component" value="Unassembled WGS sequence"/>
</dbReference>
<reference evidence="1 2" key="1">
    <citation type="submission" date="2024-08" db="EMBL/GenBank/DDBJ databases">
        <authorList>
            <person name="Cucini C."/>
            <person name="Frati F."/>
        </authorList>
    </citation>
    <scope>NUCLEOTIDE SEQUENCE [LARGE SCALE GENOMIC DNA]</scope>
</reference>
<organism evidence="1 2">
    <name type="scientific">Orchesella dallaii</name>
    <dbReference type="NCBI Taxonomy" id="48710"/>
    <lineage>
        <taxon>Eukaryota</taxon>
        <taxon>Metazoa</taxon>
        <taxon>Ecdysozoa</taxon>
        <taxon>Arthropoda</taxon>
        <taxon>Hexapoda</taxon>
        <taxon>Collembola</taxon>
        <taxon>Entomobryomorpha</taxon>
        <taxon>Entomobryoidea</taxon>
        <taxon>Orchesellidae</taxon>
        <taxon>Orchesellinae</taxon>
        <taxon>Orchesella</taxon>
    </lineage>
</organism>
<proteinExistence type="predicted"/>
<sequence>MNLQAHLLPERSRFIRTSFLISGKISNTVETPVMARFHNFLHIFCCGCCCKDCRLFHKEEAEPVGLAAAEILRRRKMRNMDYQPVQLQVNPRIPGQFKAMHFRRAVRFGIEKKFVDETNLSTVLEIK</sequence>
<comment type="caution">
    <text evidence="1">The sequence shown here is derived from an EMBL/GenBank/DDBJ whole genome shotgun (WGS) entry which is preliminary data.</text>
</comment>
<evidence type="ECO:0000313" key="2">
    <source>
        <dbReference type="Proteomes" id="UP001642540"/>
    </source>
</evidence>